<sequence length="180" mass="18719">MTGAGEKERGLYKILVVGLGNPDRGDDGIGAAVIQSLTGRLPPDVALLMKRGDILSLIEEWSGINALICVDASAPMGTPGRIHRIDAAAGISPSDVSFTSSHAFGLAEVIALGQTLQLLPEVAIVYAIEGATFDNGAPMTPIVAAAARDVANRIVVEVERLRQNPISIVSGDPNIKGSRK</sequence>
<keyword evidence="4" id="KW-0378">Hydrolase</keyword>
<evidence type="ECO:0000313" key="6">
    <source>
        <dbReference type="Proteomes" id="UP000001695"/>
    </source>
</evidence>
<dbReference type="OrthoDB" id="9792731at2"/>
<evidence type="ECO:0000256" key="2">
    <source>
        <dbReference type="ARBA" id="ARBA00022670"/>
    </source>
</evidence>
<dbReference type="PANTHER" id="PTHR30302">
    <property type="entry name" value="HYDROGENASE 1 MATURATION PROTEASE"/>
    <property type="match status" value="1"/>
</dbReference>
<dbReference type="GO" id="GO:0004190">
    <property type="term" value="F:aspartic-type endopeptidase activity"/>
    <property type="evidence" value="ECO:0007669"/>
    <property type="project" value="UniProtKB-KW"/>
</dbReference>
<reference evidence="6" key="1">
    <citation type="submission" date="2008-03" db="EMBL/GenBank/DDBJ databases">
        <title>Complete sequence of chromosome of Beijerinckia indica subsp. indica ATCC 9039.</title>
        <authorList>
            <consortium name="US DOE Joint Genome Institute"/>
            <person name="Copeland A."/>
            <person name="Lucas S."/>
            <person name="Lapidus A."/>
            <person name="Glavina del Rio T."/>
            <person name="Dalin E."/>
            <person name="Tice H."/>
            <person name="Bruce D."/>
            <person name="Goodwin L."/>
            <person name="Pitluck S."/>
            <person name="LaButti K."/>
            <person name="Schmutz J."/>
            <person name="Larimer F."/>
            <person name="Land M."/>
            <person name="Hauser L."/>
            <person name="Kyrpides N."/>
            <person name="Mikhailova N."/>
            <person name="Dunfield P.F."/>
            <person name="Dedysh S.N."/>
            <person name="Liesack W."/>
            <person name="Saw J.H."/>
            <person name="Alam M."/>
            <person name="Chen Y."/>
            <person name="Murrell J.C."/>
            <person name="Richardson P."/>
        </authorList>
    </citation>
    <scope>NUCLEOTIDE SEQUENCE [LARGE SCALE GENOMIC DNA]</scope>
    <source>
        <strain evidence="6">ATCC 9039 / DSM 1715 / NCIMB 8712</strain>
    </source>
</reference>
<dbReference type="CDD" id="cd00518">
    <property type="entry name" value="H2MP"/>
    <property type="match status" value="1"/>
</dbReference>
<keyword evidence="3" id="KW-0064">Aspartyl protease</keyword>
<dbReference type="Proteomes" id="UP000001695">
    <property type="component" value="Chromosome"/>
</dbReference>
<evidence type="ECO:0000256" key="3">
    <source>
        <dbReference type="ARBA" id="ARBA00022750"/>
    </source>
</evidence>
<dbReference type="HOGENOM" id="CLU_099037_2_1_5"/>
<comment type="similarity">
    <text evidence="1">Belongs to the peptidase A31 family.</text>
</comment>
<proteinExistence type="inferred from homology"/>
<dbReference type="InterPro" id="IPR023430">
    <property type="entry name" value="Pept_HybD-like_dom_sf"/>
</dbReference>
<dbReference type="GO" id="GO:0008047">
    <property type="term" value="F:enzyme activator activity"/>
    <property type="evidence" value="ECO:0007669"/>
    <property type="project" value="InterPro"/>
</dbReference>
<dbReference type="Gene3D" id="3.40.50.1450">
    <property type="entry name" value="HybD-like"/>
    <property type="match status" value="1"/>
</dbReference>
<dbReference type="STRING" id="395963.Bind_0508"/>
<dbReference type="KEGG" id="bid:Bind_0508"/>
<keyword evidence="6" id="KW-1185">Reference proteome</keyword>
<gene>
    <name evidence="5" type="ordered locus">Bind_0508</name>
</gene>
<accession>B2IEX0</accession>
<dbReference type="eggNOG" id="COG0680">
    <property type="taxonomic scope" value="Bacteria"/>
</dbReference>
<dbReference type="NCBIfam" id="TIGR00072">
    <property type="entry name" value="hydrog_prot"/>
    <property type="match status" value="1"/>
</dbReference>
<name>B2IEX0_BEII9</name>
<dbReference type="AlphaFoldDB" id="B2IEX0"/>
<organism evidence="5 6">
    <name type="scientific">Beijerinckia indica subsp. indica (strain ATCC 9039 / DSM 1715 / NCIMB 8712)</name>
    <dbReference type="NCBI Taxonomy" id="395963"/>
    <lineage>
        <taxon>Bacteria</taxon>
        <taxon>Pseudomonadati</taxon>
        <taxon>Pseudomonadota</taxon>
        <taxon>Alphaproteobacteria</taxon>
        <taxon>Hyphomicrobiales</taxon>
        <taxon>Beijerinckiaceae</taxon>
        <taxon>Beijerinckia</taxon>
    </lineage>
</organism>
<dbReference type="InterPro" id="IPR000671">
    <property type="entry name" value="Peptidase_A31"/>
</dbReference>
<dbReference type="Pfam" id="PF01750">
    <property type="entry name" value="HycI"/>
    <property type="match status" value="1"/>
</dbReference>
<dbReference type="EMBL" id="CP001016">
    <property type="protein sequence ID" value="ACB94161.1"/>
    <property type="molecule type" value="Genomic_DNA"/>
</dbReference>
<dbReference type="RefSeq" id="WP_012383519.1">
    <property type="nucleotide sequence ID" value="NC_010581.1"/>
</dbReference>
<evidence type="ECO:0000313" key="5">
    <source>
        <dbReference type="EMBL" id="ACB94161.1"/>
    </source>
</evidence>
<protein>
    <submittedName>
        <fullName evidence="5">Hydrogenase maturation protease</fullName>
    </submittedName>
</protein>
<reference evidence="5 6" key="2">
    <citation type="journal article" date="2010" name="J. Bacteriol.">
        <title>Complete genome sequence of Beijerinckia indica subsp. indica.</title>
        <authorList>
            <person name="Tamas I."/>
            <person name="Dedysh S.N."/>
            <person name="Liesack W."/>
            <person name="Stott M.B."/>
            <person name="Alam M."/>
            <person name="Murrell J.C."/>
            <person name="Dunfield P.F."/>
        </authorList>
    </citation>
    <scope>NUCLEOTIDE SEQUENCE [LARGE SCALE GENOMIC DNA]</scope>
    <source>
        <strain evidence="6">ATCC 9039 / DSM 1715 / NCIMB 8712</strain>
    </source>
</reference>
<dbReference type="GO" id="GO:0016485">
    <property type="term" value="P:protein processing"/>
    <property type="evidence" value="ECO:0007669"/>
    <property type="project" value="TreeGrafter"/>
</dbReference>
<evidence type="ECO:0000256" key="4">
    <source>
        <dbReference type="ARBA" id="ARBA00022801"/>
    </source>
</evidence>
<keyword evidence="2 5" id="KW-0645">Protease</keyword>
<evidence type="ECO:0000256" key="1">
    <source>
        <dbReference type="ARBA" id="ARBA00006814"/>
    </source>
</evidence>
<dbReference type="PANTHER" id="PTHR30302:SF1">
    <property type="entry name" value="HYDROGENASE 2 MATURATION PROTEASE"/>
    <property type="match status" value="1"/>
</dbReference>
<dbReference type="SUPFAM" id="SSF53163">
    <property type="entry name" value="HybD-like"/>
    <property type="match status" value="1"/>
</dbReference>